<dbReference type="NCBIfam" id="NF008516">
    <property type="entry name" value="PRK11439.1"/>
    <property type="match status" value="1"/>
</dbReference>
<dbReference type="GO" id="GO:0016791">
    <property type="term" value="F:phosphatase activity"/>
    <property type="evidence" value="ECO:0007669"/>
    <property type="project" value="TreeGrafter"/>
</dbReference>
<dbReference type="OrthoDB" id="5296354at2"/>
<dbReference type="GO" id="GO:0110154">
    <property type="term" value="P:RNA decapping"/>
    <property type="evidence" value="ECO:0007669"/>
    <property type="project" value="TreeGrafter"/>
</dbReference>
<dbReference type="InterPro" id="IPR006186">
    <property type="entry name" value="Ser/Thr-sp_prot-phosphatase"/>
</dbReference>
<dbReference type="PANTHER" id="PTHR42850">
    <property type="entry name" value="METALLOPHOSPHOESTERASE"/>
    <property type="match status" value="1"/>
</dbReference>
<reference evidence="3" key="1">
    <citation type="submission" date="2016-08" db="EMBL/GenBank/DDBJ databases">
        <authorList>
            <person name="Varghese N."/>
            <person name="Submissions Spin"/>
        </authorList>
    </citation>
    <scope>NUCLEOTIDE SEQUENCE [LARGE SCALE GENOMIC DNA]</scope>
    <source>
        <strain evidence="3">REICA_082</strain>
    </source>
</reference>
<dbReference type="RefSeq" id="WP_061496647.1">
    <property type="nucleotide sequence ID" value="NZ_CP115659.1"/>
</dbReference>
<evidence type="ECO:0000313" key="3">
    <source>
        <dbReference type="Proteomes" id="UP000198975"/>
    </source>
</evidence>
<dbReference type="GO" id="GO:0008803">
    <property type="term" value="F:bis(5'-nucleosyl)-tetraphosphatase (symmetrical) activity"/>
    <property type="evidence" value="ECO:0007669"/>
    <property type="project" value="TreeGrafter"/>
</dbReference>
<evidence type="ECO:0000259" key="1">
    <source>
        <dbReference type="PROSITE" id="PS00125"/>
    </source>
</evidence>
<dbReference type="EMBL" id="FMAY01000007">
    <property type="protein sequence ID" value="SCC16656.1"/>
    <property type="molecule type" value="Genomic_DNA"/>
</dbReference>
<proteinExistence type="predicted"/>
<dbReference type="InterPro" id="IPR004843">
    <property type="entry name" value="Calcineurin-like_PHP"/>
</dbReference>
<name>A0A1C4CC35_9ENTR</name>
<dbReference type="InterPro" id="IPR029052">
    <property type="entry name" value="Metallo-depent_PP-like"/>
</dbReference>
<feature type="domain" description="Serine/threonine specific protein phosphatases" evidence="1">
    <location>
        <begin position="70"/>
        <end position="75"/>
    </location>
</feature>
<dbReference type="Proteomes" id="UP000198975">
    <property type="component" value="Unassembled WGS sequence"/>
</dbReference>
<dbReference type="PANTHER" id="PTHR42850:SF10">
    <property type="entry name" value="SERINE_THREONINE-PROTEIN PHOSPHATASE 1"/>
    <property type="match status" value="1"/>
</dbReference>
<keyword evidence="3" id="KW-1185">Reference proteome</keyword>
<dbReference type="AlphaFoldDB" id="A0A1C4CC35"/>
<dbReference type="GO" id="GO:0005737">
    <property type="term" value="C:cytoplasm"/>
    <property type="evidence" value="ECO:0007669"/>
    <property type="project" value="TreeGrafter"/>
</dbReference>
<evidence type="ECO:0000313" key="2">
    <source>
        <dbReference type="EMBL" id="SCC16656.1"/>
    </source>
</evidence>
<gene>
    <name evidence="2" type="ORF">GA0061071_107100</name>
</gene>
<dbReference type="Gene3D" id="3.60.21.10">
    <property type="match status" value="1"/>
</dbReference>
<protein>
    <submittedName>
        <fullName evidence="2">Serine/threonine protein phosphatase 1</fullName>
    </submittedName>
</protein>
<sequence length="214" mass="24544">MYKCIDGTLWRHIWIVGDLHGCHPQLMQALRERRFDPYQDLLICVGDLIDRGPQSLQCLGLLHKRWFKTVRGNHEQMAIDALRYGDMAMWQRNGGRWFAELDHAEQQRALAALHSCAALPYILEVRCDSGINVIAHADYPAEEYQWDKAVDGESVLWRRDRLNQLLSGKGGKIAGADHFWFGHTPLKQRYDAYNLHYIDTGAVFGGALTLVQVQ</sequence>
<organism evidence="2 3">
    <name type="scientific">Kosakonia oryzendophytica</name>
    <dbReference type="NCBI Taxonomy" id="1005665"/>
    <lineage>
        <taxon>Bacteria</taxon>
        <taxon>Pseudomonadati</taxon>
        <taxon>Pseudomonadota</taxon>
        <taxon>Gammaproteobacteria</taxon>
        <taxon>Enterobacterales</taxon>
        <taxon>Enterobacteriaceae</taxon>
        <taxon>Kosakonia</taxon>
    </lineage>
</organism>
<dbReference type="SUPFAM" id="SSF56300">
    <property type="entry name" value="Metallo-dependent phosphatases"/>
    <property type="match status" value="1"/>
</dbReference>
<accession>A0A1C4CC35</accession>
<dbReference type="InterPro" id="IPR050126">
    <property type="entry name" value="Ap4A_hydrolase"/>
</dbReference>
<dbReference type="PROSITE" id="PS00125">
    <property type="entry name" value="SER_THR_PHOSPHATASE"/>
    <property type="match status" value="1"/>
</dbReference>
<dbReference type="Pfam" id="PF00149">
    <property type="entry name" value="Metallophos"/>
    <property type="match status" value="1"/>
</dbReference>